<proteinExistence type="predicted"/>
<dbReference type="EMBL" id="CP018258">
    <property type="protein sequence ID" value="APV44740.1"/>
    <property type="molecule type" value="Genomic_DNA"/>
</dbReference>
<dbReference type="PANTHER" id="PTHR43451:SF1">
    <property type="entry name" value="ACETYLTRANSFERASE"/>
    <property type="match status" value="1"/>
</dbReference>
<evidence type="ECO:0000313" key="2">
    <source>
        <dbReference type="EMBL" id="APV44740.1"/>
    </source>
</evidence>
<keyword evidence="2" id="KW-0808">Transferase</keyword>
<dbReference type="InterPro" id="IPR000182">
    <property type="entry name" value="GNAT_dom"/>
</dbReference>
<gene>
    <name evidence="2" type="ORF">Dform_01416</name>
</gene>
<accession>A0A1P8F8H9</accession>
<name>A0A1P8F8H9_9CHLR</name>
<dbReference type="PROSITE" id="PS51186">
    <property type="entry name" value="GNAT"/>
    <property type="match status" value="1"/>
</dbReference>
<dbReference type="Proteomes" id="UP000185934">
    <property type="component" value="Chromosome"/>
</dbReference>
<dbReference type="STRING" id="1839801.Dform_01416"/>
<feature type="domain" description="N-acetyltransferase" evidence="1">
    <location>
        <begin position="7"/>
        <end position="158"/>
    </location>
</feature>
<organism evidence="2 3">
    <name type="scientific">Dehalogenimonas formicexedens</name>
    <dbReference type="NCBI Taxonomy" id="1839801"/>
    <lineage>
        <taxon>Bacteria</taxon>
        <taxon>Bacillati</taxon>
        <taxon>Chloroflexota</taxon>
        <taxon>Dehalococcoidia</taxon>
        <taxon>Dehalococcoidales</taxon>
        <taxon>Dehalococcoidaceae</taxon>
        <taxon>Dehalogenimonas</taxon>
    </lineage>
</organism>
<dbReference type="Pfam" id="PF13673">
    <property type="entry name" value="Acetyltransf_10"/>
    <property type="match status" value="1"/>
</dbReference>
<dbReference type="InterPro" id="IPR052564">
    <property type="entry name" value="N-acetyltrans/Recomb-assoc"/>
</dbReference>
<keyword evidence="3" id="KW-1185">Reference proteome</keyword>
<dbReference type="RefSeq" id="WP_076004390.1">
    <property type="nucleotide sequence ID" value="NZ_CP018258.1"/>
</dbReference>
<dbReference type="SUPFAM" id="SSF55729">
    <property type="entry name" value="Acyl-CoA N-acyltransferases (Nat)"/>
    <property type="match status" value="1"/>
</dbReference>
<dbReference type="AlphaFoldDB" id="A0A1P8F8H9"/>
<dbReference type="CDD" id="cd04301">
    <property type="entry name" value="NAT_SF"/>
    <property type="match status" value="1"/>
</dbReference>
<dbReference type="PANTHER" id="PTHR43451">
    <property type="entry name" value="ACETYLTRANSFERASE (GNAT) FAMILY PROTEIN"/>
    <property type="match status" value="1"/>
</dbReference>
<evidence type="ECO:0000313" key="3">
    <source>
        <dbReference type="Proteomes" id="UP000185934"/>
    </source>
</evidence>
<dbReference type="InterPro" id="IPR016181">
    <property type="entry name" value="Acyl_CoA_acyltransferase"/>
</dbReference>
<evidence type="ECO:0000259" key="1">
    <source>
        <dbReference type="PROSITE" id="PS51186"/>
    </source>
</evidence>
<dbReference type="Gene3D" id="3.40.630.30">
    <property type="match status" value="1"/>
</dbReference>
<dbReference type="KEGG" id="dfo:Dform_01416"/>
<sequence length="158" mass="18079">MSTDTQYLIKPFIEDDLPLLTRLINETIERSYVRAYPPKAVRFFLDYHARVNILRDAAAGIILIGWEGKAAVATGTLVGNYISRVFVGNQYRSRGVGKMIARELENRARAGGLRVLELDASVTSRSFWERLGWIVISHEVEMVEDEPLEYFKMKKELV</sequence>
<dbReference type="GO" id="GO:0016747">
    <property type="term" value="F:acyltransferase activity, transferring groups other than amino-acyl groups"/>
    <property type="evidence" value="ECO:0007669"/>
    <property type="project" value="InterPro"/>
</dbReference>
<protein>
    <submittedName>
        <fullName evidence="2">Acetyltransferase (GNAT) domain-containing protein</fullName>
    </submittedName>
</protein>
<reference evidence="3" key="1">
    <citation type="submission" date="2016-11" db="EMBL/GenBank/DDBJ databases">
        <title>Dehalogenimonas formicexedens sp. nov., a chlorinated alkane respiring bacterium isolated from contaminated groundwater.</title>
        <authorList>
            <person name="Key T.A."/>
            <person name="Bowman K.S."/>
            <person name="Lee I."/>
            <person name="Chun J."/>
            <person name="Albuquerque L."/>
            <person name="da Costa M.S."/>
            <person name="Rainey F.A."/>
            <person name="Moe W.M."/>
        </authorList>
    </citation>
    <scope>NUCLEOTIDE SEQUENCE [LARGE SCALE GENOMIC DNA]</scope>
    <source>
        <strain evidence="3">NSZ-14</strain>
    </source>
</reference>
<dbReference type="OrthoDB" id="9800604at2"/>